<organism evidence="1 2">
    <name type="scientific">Cerrena zonata</name>
    <dbReference type="NCBI Taxonomy" id="2478898"/>
    <lineage>
        <taxon>Eukaryota</taxon>
        <taxon>Fungi</taxon>
        <taxon>Dikarya</taxon>
        <taxon>Basidiomycota</taxon>
        <taxon>Agaricomycotina</taxon>
        <taxon>Agaricomycetes</taxon>
        <taxon>Polyporales</taxon>
        <taxon>Cerrenaceae</taxon>
        <taxon>Cerrena</taxon>
    </lineage>
</organism>
<keyword evidence="2" id="KW-1185">Reference proteome</keyword>
<comment type="caution">
    <text evidence="1">The sequence shown here is derived from an EMBL/GenBank/DDBJ whole genome shotgun (WGS) entry which is preliminary data.</text>
</comment>
<evidence type="ECO:0000313" key="1">
    <source>
        <dbReference type="EMBL" id="KAK7692977.1"/>
    </source>
</evidence>
<dbReference type="AlphaFoldDB" id="A0AAW0GJZ2"/>
<dbReference type="Proteomes" id="UP001385951">
    <property type="component" value="Unassembled WGS sequence"/>
</dbReference>
<reference evidence="1 2" key="1">
    <citation type="submission" date="2022-09" db="EMBL/GenBank/DDBJ databases">
        <authorList>
            <person name="Palmer J.M."/>
        </authorList>
    </citation>
    <scope>NUCLEOTIDE SEQUENCE [LARGE SCALE GENOMIC DNA]</scope>
    <source>
        <strain evidence="1 2">DSM 7382</strain>
    </source>
</reference>
<dbReference type="EMBL" id="JASBNA010000004">
    <property type="protein sequence ID" value="KAK7692977.1"/>
    <property type="molecule type" value="Genomic_DNA"/>
</dbReference>
<accession>A0AAW0GJZ2</accession>
<evidence type="ECO:0000313" key="2">
    <source>
        <dbReference type="Proteomes" id="UP001385951"/>
    </source>
</evidence>
<proteinExistence type="predicted"/>
<gene>
    <name evidence="1" type="ORF">QCA50_004618</name>
</gene>
<protein>
    <submittedName>
        <fullName evidence="1">Uncharacterized protein</fullName>
    </submittedName>
</protein>
<name>A0AAW0GJZ2_9APHY</name>
<sequence>MRIGDSVHRNRVSRAIPESSWSDKFCMEFKLPSEDGGRVMFGSALQDPRYPQALKCSEFVIEELDTEHRVPLRCSMPESSRYIHITLQSKDTWYIRRNLTEGTSIFLLEVKTSNQPSRT</sequence>